<feature type="transmembrane region" description="Helical" evidence="6">
    <location>
        <begin position="114"/>
        <end position="131"/>
    </location>
</feature>
<comment type="subcellular location">
    <subcellularLocation>
        <location evidence="1">Cell membrane</location>
        <topology evidence="1">Multi-pass membrane protein</topology>
    </subcellularLocation>
</comment>
<evidence type="ECO:0000313" key="8">
    <source>
        <dbReference type="EMBL" id="MCU6700823.1"/>
    </source>
</evidence>
<accession>A0ABT2S8H4</accession>
<evidence type="ECO:0000256" key="4">
    <source>
        <dbReference type="ARBA" id="ARBA00022989"/>
    </source>
</evidence>
<evidence type="ECO:0000256" key="2">
    <source>
        <dbReference type="ARBA" id="ARBA00022475"/>
    </source>
</evidence>
<dbReference type="InterPro" id="IPR051461">
    <property type="entry name" value="UPF0750_membrane"/>
</dbReference>
<dbReference type="RefSeq" id="WP_118452683.1">
    <property type="nucleotide sequence ID" value="NZ_JAOQJV010000018.1"/>
</dbReference>
<evidence type="ECO:0000256" key="5">
    <source>
        <dbReference type="ARBA" id="ARBA00023136"/>
    </source>
</evidence>
<feature type="transmembrane region" description="Helical" evidence="6">
    <location>
        <begin position="151"/>
        <end position="172"/>
    </location>
</feature>
<keyword evidence="5 6" id="KW-0472">Membrane</keyword>
<feature type="domain" description="DUF2179" evidence="7">
    <location>
        <begin position="224"/>
        <end position="278"/>
    </location>
</feature>
<dbReference type="InterPro" id="IPR019264">
    <property type="entry name" value="DUF2179"/>
</dbReference>
<reference evidence="8 9" key="1">
    <citation type="journal article" date="2021" name="ISME Commun">
        <title>Automated analysis of genomic sequences facilitates high-throughput and comprehensive description of bacteria.</title>
        <authorList>
            <person name="Hitch T.C.A."/>
        </authorList>
    </citation>
    <scope>NUCLEOTIDE SEQUENCE [LARGE SCALE GENOMIC DNA]</scope>
    <source>
        <strain evidence="8 9">Sanger_02</strain>
    </source>
</reference>
<feature type="transmembrane region" description="Helical" evidence="6">
    <location>
        <begin position="50"/>
        <end position="75"/>
    </location>
</feature>
<protein>
    <submittedName>
        <fullName evidence="8">YitT family protein</fullName>
    </submittedName>
</protein>
<keyword evidence="9" id="KW-1185">Reference proteome</keyword>
<keyword evidence="3 6" id="KW-0812">Transmembrane</keyword>
<evidence type="ECO:0000256" key="6">
    <source>
        <dbReference type="SAM" id="Phobius"/>
    </source>
</evidence>
<dbReference type="CDD" id="cd16380">
    <property type="entry name" value="YitT_C"/>
    <property type="match status" value="1"/>
</dbReference>
<dbReference type="EMBL" id="JAOQJV010000018">
    <property type="protein sequence ID" value="MCU6700823.1"/>
    <property type="molecule type" value="Genomic_DNA"/>
</dbReference>
<dbReference type="Gene3D" id="3.30.70.120">
    <property type="match status" value="1"/>
</dbReference>
<sequence>MSNKAIKLFKDYIVITLAVIIMDLGIYAFKFPNHFSFGGVSGLAVVLNEILGISAAQINLVINLALLVIGFAVLGKSFGLKTAYATVLSSVVLSLMEKMMPISAPLTNQPMLELAYAIALPAVAAAMLFYVDASGGGTDIVAMILKKYTTIDIGTALLISDVAIVALSFIAFDVRTGLFSVCGLLAKSIFVDRTMDQMRLCKYFTIISSDPEPICDFIQNVLNRSTTLYNAEGGYSHENKKVILCALDRRQAVILQRFIRQTDDSAFIMITKSSETFGKGFRLTA</sequence>
<evidence type="ECO:0000256" key="3">
    <source>
        <dbReference type="ARBA" id="ARBA00022692"/>
    </source>
</evidence>
<organism evidence="8 9">
    <name type="scientific">Dorea ammoniilytica</name>
    <dbReference type="NCBI Taxonomy" id="2981788"/>
    <lineage>
        <taxon>Bacteria</taxon>
        <taxon>Bacillati</taxon>
        <taxon>Bacillota</taxon>
        <taxon>Clostridia</taxon>
        <taxon>Lachnospirales</taxon>
        <taxon>Lachnospiraceae</taxon>
        <taxon>Dorea</taxon>
    </lineage>
</organism>
<dbReference type="Proteomes" id="UP001207605">
    <property type="component" value="Unassembled WGS sequence"/>
</dbReference>
<keyword evidence="2" id="KW-1003">Cell membrane</keyword>
<dbReference type="PANTHER" id="PTHR33545:SF5">
    <property type="entry name" value="UPF0750 MEMBRANE PROTEIN YITT"/>
    <property type="match status" value="1"/>
</dbReference>
<dbReference type="Pfam" id="PF10035">
    <property type="entry name" value="DUF2179"/>
    <property type="match status" value="1"/>
</dbReference>
<evidence type="ECO:0000259" key="7">
    <source>
        <dbReference type="Pfam" id="PF10035"/>
    </source>
</evidence>
<dbReference type="Pfam" id="PF02588">
    <property type="entry name" value="YitT_membrane"/>
    <property type="match status" value="1"/>
</dbReference>
<dbReference type="InterPro" id="IPR015867">
    <property type="entry name" value="N-reg_PII/ATP_PRibTrfase_C"/>
</dbReference>
<proteinExistence type="predicted"/>
<dbReference type="PANTHER" id="PTHR33545">
    <property type="entry name" value="UPF0750 MEMBRANE PROTEIN YITT-RELATED"/>
    <property type="match status" value="1"/>
</dbReference>
<evidence type="ECO:0000256" key="1">
    <source>
        <dbReference type="ARBA" id="ARBA00004651"/>
    </source>
</evidence>
<comment type="caution">
    <text evidence="8">The sequence shown here is derived from an EMBL/GenBank/DDBJ whole genome shotgun (WGS) entry which is preliminary data.</text>
</comment>
<gene>
    <name evidence="8" type="ORF">OCV65_11340</name>
</gene>
<name>A0ABT2S8H4_9FIRM</name>
<evidence type="ECO:0000313" key="9">
    <source>
        <dbReference type="Proteomes" id="UP001207605"/>
    </source>
</evidence>
<dbReference type="PIRSF" id="PIRSF006483">
    <property type="entry name" value="Membrane_protein_YitT"/>
    <property type="match status" value="1"/>
</dbReference>
<dbReference type="InterPro" id="IPR003740">
    <property type="entry name" value="YitT"/>
</dbReference>
<keyword evidence="4 6" id="KW-1133">Transmembrane helix</keyword>
<feature type="transmembrane region" description="Helical" evidence="6">
    <location>
        <begin position="12"/>
        <end position="30"/>
    </location>
</feature>